<keyword evidence="2 5" id="KW-0812">Transmembrane</keyword>
<evidence type="ECO:0000313" key="7">
    <source>
        <dbReference type="EMBL" id="STT48062.1"/>
    </source>
</evidence>
<dbReference type="AlphaFoldDB" id="A0A377W2C0"/>
<dbReference type="EMBL" id="UGLB01000003">
    <property type="protein sequence ID" value="STT48062.1"/>
    <property type="molecule type" value="Genomic_DNA"/>
</dbReference>
<feature type="transmembrane region" description="Helical" evidence="5">
    <location>
        <begin position="248"/>
        <end position="269"/>
    </location>
</feature>
<dbReference type="Pfam" id="PF01699">
    <property type="entry name" value="Na_Ca_ex"/>
    <property type="match status" value="1"/>
</dbReference>
<sequence>MTHAHEAVKTRHKESSLVFPVLALAVLFFWGSSQSLPVVIAINILALVGILSSAFSVVRHADVLAHRLGEPYGSLILSLSVVILEVSLISALMATGDAAPTLMRDTLYSIIMIVTGGLVGFSLLLGGRKFATQYMNLFGIKQYLIALFPLAIIVLVFPMALPGANFSTGQSLLVAVISAAMYGVFLLIQTKTHQSLFVYEHEDDSDDDDPHHGKPSAHSSGWHTAWLLVHLVAVIAVTKMNANPLETLLTSMNAPVAFTGFLVALLILSPEGLGALKAVLNNQVQRAMNLFFGSVLATISLTVPVVTLIAFLTGNELRFGLGAPEMVVMVASLVLCHISFSTGRTNVLNGAGPHGAVRRLSDDHFRLTPFSHPAESGRKKACRF</sequence>
<name>A0A377W2C0_KLEPN</name>
<evidence type="ECO:0000256" key="2">
    <source>
        <dbReference type="ARBA" id="ARBA00022692"/>
    </source>
</evidence>
<keyword evidence="4 5" id="KW-0472">Membrane</keyword>
<dbReference type="NCBIfam" id="TIGR00846">
    <property type="entry name" value="caca2"/>
    <property type="match status" value="1"/>
</dbReference>
<comment type="subcellular location">
    <subcellularLocation>
        <location evidence="1">Membrane</location>
        <topology evidence="1">Multi-pass membrane protein</topology>
    </subcellularLocation>
</comment>
<proteinExistence type="predicted"/>
<keyword evidence="3 5" id="KW-1133">Transmembrane helix</keyword>
<dbReference type="Proteomes" id="UP000255099">
    <property type="component" value="Unassembled WGS sequence"/>
</dbReference>
<feature type="transmembrane region" description="Helical" evidence="5">
    <location>
        <begin position="167"/>
        <end position="188"/>
    </location>
</feature>
<dbReference type="GO" id="GO:0005886">
    <property type="term" value="C:plasma membrane"/>
    <property type="evidence" value="ECO:0007669"/>
    <property type="project" value="TreeGrafter"/>
</dbReference>
<gene>
    <name evidence="7" type="primary">chaA</name>
    <name evidence="7" type="ORF">NCTC9637_02997</name>
</gene>
<dbReference type="InterPro" id="IPR052946">
    <property type="entry name" value="Alkaline_pH_Ca-Antiporter"/>
</dbReference>
<dbReference type="GO" id="GO:0015385">
    <property type="term" value="F:sodium:proton antiporter activity"/>
    <property type="evidence" value="ECO:0007669"/>
    <property type="project" value="TreeGrafter"/>
</dbReference>
<dbReference type="PANTHER" id="PTHR37958:SF1">
    <property type="entry name" value="SODIUM-POTASSIUM_PROTON ANTIPORTER CHAA"/>
    <property type="match status" value="1"/>
</dbReference>
<dbReference type="NCBIfam" id="NF007895">
    <property type="entry name" value="PRK10599.1"/>
    <property type="match status" value="1"/>
</dbReference>
<feature type="transmembrane region" description="Helical" evidence="5">
    <location>
        <begin position="138"/>
        <end position="161"/>
    </location>
</feature>
<evidence type="ECO:0000259" key="6">
    <source>
        <dbReference type="Pfam" id="PF01699"/>
    </source>
</evidence>
<dbReference type="InterPro" id="IPR004837">
    <property type="entry name" value="NaCa_Exmemb"/>
</dbReference>
<feature type="transmembrane region" description="Helical" evidence="5">
    <location>
        <begin position="15"/>
        <end position="32"/>
    </location>
</feature>
<evidence type="ECO:0000313" key="8">
    <source>
        <dbReference type="Proteomes" id="UP000255099"/>
    </source>
</evidence>
<feature type="transmembrane region" description="Helical" evidence="5">
    <location>
        <begin position="106"/>
        <end position="126"/>
    </location>
</feature>
<accession>A0A377W2C0</accession>
<protein>
    <submittedName>
        <fullName evidence="7">Calcium/proton exchanger</fullName>
    </submittedName>
</protein>
<evidence type="ECO:0000256" key="3">
    <source>
        <dbReference type="ARBA" id="ARBA00022989"/>
    </source>
</evidence>
<feature type="transmembrane region" description="Helical" evidence="5">
    <location>
        <begin position="72"/>
        <end position="94"/>
    </location>
</feature>
<reference evidence="7 8" key="1">
    <citation type="submission" date="2018-06" db="EMBL/GenBank/DDBJ databases">
        <authorList>
            <consortium name="Pathogen Informatics"/>
            <person name="Doyle S."/>
        </authorList>
    </citation>
    <scope>NUCLEOTIDE SEQUENCE [LARGE SCALE GENOMIC DNA]</scope>
    <source>
        <strain evidence="7 8">NCTC9637</strain>
    </source>
</reference>
<feature type="transmembrane region" description="Helical" evidence="5">
    <location>
        <begin position="290"/>
        <end position="313"/>
    </location>
</feature>
<organism evidence="7 8">
    <name type="scientific">Klebsiella pneumoniae</name>
    <dbReference type="NCBI Taxonomy" id="573"/>
    <lineage>
        <taxon>Bacteria</taxon>
        <taxon>Pseudomonadati</taxon>
        <taxon>Pseudomonadota</taxon>
        <taxon>Gammaproteobacteria</taxon>
        <taxon>Enterobacterales</taxon>
        <taxon>Enterobacteriaceae</taxon>
        <taxon>Klebsiella/Raoultella group</taxon>
        <taxon>Klebsiella</taxon>
        <taxon>Klebsiella pneumoniae complex</taxon>
    </lineage>
</organism>
<feature type="domain" description="Sodium/calcium exchanger membrane region" evidence="6">
    <location>
        <begin position="40"/>
        <end position="190"/>
    </location>
</feature>
<feature type="transmembrane region" description="Helical" evidence="5">
    <location>
        <begin position="38"/>
        <end position="60"/>
    </location>
</feature>
<evidence type="ECO:0000256" key="1">
    <source>
        <dbReference type="ARBA" id="ARBA00004141"/>
    </source>
</evidence>
<evidence type="ECO:0000256" key="4">
    <source>
        <dbReference type="ARBA" id="ARBA00023136"/>
    </source>
</evidence>
<dbReference type="PANTHER" id="PTHR37958">
    <property type="entry name" value="SODIUM-POTASSIUM/PROTON ANTIPORTER CHAA"/>
    <property type="match status" value="1"/>
</dbReference>
<evidence type="ECO:0000256" key="5">
    <source>
        <dbReference type="SAM" id="Phobius"/>
    </source>
</evidence>
<feature type="transmembrane region" description="Helical" evidence="5">
    <location>
        <begin position="319"/>
        <end position="340"/>
    </location>
</feature>
<dbReference type="GO" id="GO:0015386">
    <property type="term" value="F:potassium:proton antiporter activity"/>
    <property type="evidence" value="ECO:0007669"/>
    <property type="project" value="TreeGrafter"/>
</dbReference>